<name>A0AC61MPG6_9FIRM</name>
<organism evidence="1 2">
    <name type="scientific">Miniphocaeibacter halophilus</name>
    <dbReference type="NCBI Taxonomy" id="2931922"/>
    <lineage>
        <taxon>Bacteria</taxon>
        <taxon>Bacillati</taxon>
        <taxon>Bacillota</taxon>
        <taxon>Tissierellia</taxon>
        <taxon>Tissierellales</taxon>
        <taxon>Peptoniphilaceae</taxon>
        <taxon>Miniphocaeibacter</taxon>
    </lineage>
</organism>
<dbReference type="EC" id="6.1.1.13" evidence="1"/>
<keyword evidence="1" id="KW-0436">Ligase</keyword>
<accession>A0AC61MPG6</accession>
<reference evidence="1 2" key="1">
    <citation type="journal article" date="2022" name="Int. J. Syst. Evol. Microbiol.">
        <title>Miniphocaeibacter halophilus sp. nov., an ammonium-tolerant acetate-producing bacterium isolated from a biogas system.</title>
        <authorList>
            <person name="Schnurer A."/>
            <person name="Singh A."/>
            <person name="Bi S."/>
            <person name="Qiao W."/>
            <person name="Westerholm M."/>
        </authorList>
    </citation>
    <scope>NUCLEOTIDE SEQUENCE [LARGE SCALE GENOMIC DNA]</scope>
    <source>
        <strain evidence="1 2">AMB_01</strain>
    </source>
</reference>
<sequence length="501" mass="57410">MWILDELLKLKNSNKLAINHGDDKITFKDLWTKSEILANYIKNNTEDNSTVAIYGNKETEMLLTAVSSLKAGRAYSPIDITFPENRVSKIMDKLNGDLIFNFSKNKLNNNYVEINRDKLNSILKENSKATISQDNWIKDDDTAYILFTSGSTGEPKGVPISKRNIETFNHWFREYCEFGNGDYYVLDQAPYSFDLSVIAVHLYFSLGATLVAIDKKMLEDFNYLFDTLKSSNLNVWISTPSMMELCLFDKKFSSKLLPNLKKIIFIGEVLTKNLVKELNVRFKDVEIINGYGPTEATCGVSACYINDEHLIAEDSLPIGYSGENIGFYIEKDGKIIDDDNTDGELICTGDSVSNGYYKNPELTKEKFFTTKDNKMAYRTGDIVYKKGNLYYFKERKDFQVKLHGYRIELDDITNNIQNIEYIDNCITIPVYKDGKVSHLTSFVILNNKTDLKGLKLNIDIKNKLKKSIPSYMIPKKIIAVDKFPLNINGKIDRKKLLEDFR</sequence>
<keyword evidence="2" id="KW-1185">Reference proteome</keyword>
<dbReference type="EMBL" id="CP066744">
    <property type="protein sequence ID" value="QQK07033.1"/>
    <property type="molecule type" value="Genomic_DNA"/>
</dbReference>
<evidence type="ECO:0000313" key="2">
    <source>
        <dbReference type="Proteomes" id="UP000595814"/>
    </source>
</evidence>
<dbReference type="Proteomes" id="UP000595814">
    <property type="component" value="Chromosome"/>
</dbReference>
<evidence type="ECO:0000313" key="1">
    <source>
        <dbReference type="EMBL" id="QQK07033.1"/>
    </source>
</evidence>
<protein>
    <submittedName>
        <fullName evidence="1">D-alanine--poly(Phosphoribitol) ligase subunit DltA</fullName>
        <ecNumber evidence="1">6.1.1.13</ecNumber>
    </submittedName>
</protein>
<gene>
    <name evidence="1" type="primary">dltA</name>
    <name evidence="1" type="ORF">JFY71_06700</name>
</gene>
<proteinExistence type="predicted"/>